<evidence type="ECO:0000313" key="2">
    <source>
        <dbReference type="Proteomes" id="UP000634136"/>
    </source>
</evidence>
<dbReference type="EMBL" id="JAAIUW010000002">
    <property type="protein sequence ID" value="KAF7840359.1"/>
    <property type="molecule type" value="Genomic_DNA"/>
</dbReference>
<organism evidence="1 2">
    <name type="scientific">Senna tora</name>
    <dbReference type="NCBI Taxonomy" id="362788"/>
    <lineage>
        <taxon>Eukaryota</taxon>
        <taxon>Viridiplantae</taxon>
        <taxon>Streptophyta</taxon>
        <taxon>Embryophyta</taxon>
        <taxon>Tracheophyta</taxon>
        <taxon>Spermatophyta</taxon>
        <taxon>Magnoliopsida</taxon>
        <taxon>eudicotyledons</taxon>
        <taxon>Gunneridae</taxon>
        <taxon>Pentapetalae</taxon>
        <taxon>rosids</taxon>
        <taxon>fabids</taxon>
        <taxon>Fabales</taxon>
        <taxon>Fabaceae</taxon>
        <taxon>Caesalpinioideae</taxon>
        <taxon>Cassia clade</taxon>
        <taxon>Senna</taxon>
    </lineage>
</organism>
<sequence length="64" mass="7449">MATNIEEKGKLPFQSKFVRIALDDVKVRKKNNVILRAEEGNIYIVCEQKEKMISQKDSKLTMYS</sequence>
<keyword evidence="2" id="KW-1185">Reference proteome</keyword>
<name>A0A835CFL2_9FABA</name>
<evidence type="ECO:0000313" key="1">
    <source>
        <dbReference type="EMBL" id="KAF7840359.1"/>
    </source>
</evidence>
<proteinExistence type="predicted"/>
<gene>
    <name evidence="1" type="ORF">G2W53_002657</name>
</gene>
<protein>
    <submittedName>
        <fullName evidence="1">Uncharacterized protein</fullName>
    </submittedName>
</protein>
<comment type="caution">
    <text evidence="1">The sequence shown here is derived from an EMBL/GenBank/DDBJ whole genome shotgun (WGS) entry which is preliminary data.</text>
</comment>
<dbReference type="Proteomes" id="UP000634136">
    <property type="component" value="Unassembled WGS sequence"/>
</dbReference>
<accession>A0A835CFL2</accession>
<dbReference type="AlphaFoldDB" id="A0A835CFL2"/>
<reference evidence="1" key="1">
    <citation type="submission" date="2020-09" db="EMBL/GenBank/DDBJ databases">
        <title>Genome-Enabled Discovery of Anthraquinone Biosynthesis in Senna tora.</title>
        <authorList>
            <person name="Kang S.-H."/>
            <person name="Pandey R.P."/>
            <person name="Lee C.-M."/>
            <person name="Sim J.-S."/>
            <person name="Jeong J.-T."/>
            <person name="Choi B.-S."/>
            <person name="Jung M."/>
            <person name="Ginzburg D."/>
            <person name="Zhao K."/>
            <person name="Won S.Y."/>
            <person name="Oh T.-J."/>
            <person name="Yu Y."/>
            <person name="Kim N.-H."/>
            <person name="Lee O.R."/>
            <person name="Lee T.-H."/>
            <person name="Bashyal P."/>
            <person name="Kim T.-S."/>
            <person name="Lee W.-H."/>
            <person name="Kawkins C."/>
            <person name="Kim C.-K."/>
            <person name="Kim J.S."/>
            <person name="Ahn B.O."/>
            <person name="Rhee S.Y."/>
            <person name="Sohng J.K."/>
        </authorList>
    </citation>
    <scope>NUCLEOTIDE SEQUENCE</scope>
    <source>
        <tissue evidence="1">Leaf</tissue>
    </source>
</reference>